<keyword evidence="2" id="KW-1185">Reference proteome</keyword>
<name>A0A1M5WF70_9FIRM</name>
<dbReference type="OrthoDB" id="9769734at2"/>
<dbReference type="SUPFAM" id="SSF53649">
    <property type="entry name" value="Alkaline phosphatase-like"/>
    <property type="match status" value="1"/>
</dbReference>
<evidence type="ECO:0000313" key="2">
    <source>
        <dbReference type="Proteomes" id="UP000184389"/>
    </source>
</evidence>
<gene>
    <name evidence="1" type="ORF">SAMN02745180_01207</name>
</gene>
<dbReference type="NCBIfam" id="TIGR02687">
    <property type="entry name" value="BREX-1 system phosphatase PglZ type A"/>
    <property type="match status" value="1"/>
</dbReference>
<dbReference type="InterPro" id="IPR017850">
    <property type="entry name" value="Alkaline_phosphatase_core_sf"/>
</dbReference>
<organism evidence="1 2">
    <name type="scientific">Sporanaerobacter acetigenes DSM 13106</name>
    <dbReference type="NCBI Taxonomy" id="1123281"/>
    <lineage>
        <taxon>Bacteria</taxon>
        <taxon>Bacillati</taxon>
        <taxon>Bacillota</taxon>
        <taxon>Tissierellia</taxon>
        <taxon>Tissierellales</taxon>
        <taxon>Sporanaerobacteraceae</taxon>
        <taxon>Sporanaerobacter</taxon>
    </lineage>
</organism>
<dbReference type="EMBL" id="FQXR01000005">
    <property type="protein sequence ID" value="SHH86077.1"/>
    <property type="molecule type" value="Genomic_DNA"/>
</dbReference>
<accession>A0A1M5WF70</accession>
<dbReference type="Proteomes" id="UP000184389">
    <property type="component" value="Unassembled WGS sequence"/>
</dbReference>
<dbReference type="RefSeq" id="WP_072743897.1">
    <property type="nucleotide sequence ID" value="NZ_FQXR01000005.1"/>
</dbReference>
<dbReference type="AlphaFoldDB" id="A0A1M5WF70"/>
<proteinExistence type="predicted"/>
<dbReference type="STRING" id="1123281.SAMN02745180_01207"/>
<dbReference type="Pfam" id="PF08665">
    <property type="entry name" value="PglZ"/>
    <property type="match status" value="1"/>
</dbReference>
<sequence>MNLSEIKKILEENLKKEFSDGRKRNIIFWYDEESEFVEDIKDLELENAKVLQLSDNNSFYIKYLLEKQDTCSNYLIYSPNPKPMARENWLLDIEKYSQEFSTDKATVIMRDLGVKDETLRYVFKKYIKFFGNKERYKKFASYNIEEFTEEKVSIAVLSVLCKLPVPNFELVIKTILMEEIEDENKYIKEIINFGDIDVFWDLVGKKYGYHLEERSLEQLIIMFLITNLSYNLEAKTPATWEKFVSSKKADTIVFINHFMNHSEDCEVYDVLANQVEKKLNLKNYIRKWDLEDYILCDTFKAFDEEIINWLIVNLTQNVGEYEKYRKIINRRRTTHWFKKFKNEYESVYYAMEILRLVDELKKSLKGGTAYEVIDNYTKTYYLFDYFYRKFYLASDRIENKDNFSKLLEIIENTYTHWYLEELSIKWSQIIEDELIDDIRINGLNKQQEFYDQYILPHMRNEERVFVIISDAFRYEAAKELTDILNRDRRGRAELFFMQGVIPSYTKLGMASLLPHKNIEMNDIGDVLVDNINSAGTENRQKILSMYSEDVVAIKYNDMKDMKRPEYKEIFEGKKLVYIYHNVVDAIGDKPSTERDVFEAVEKTFEDLNSLIKNLINNVSATNIYITADHGFIYRRSNLKEYDKISKADVKAIDEGRRFILTEEKKVEQGVLSISMNYLFGEDTKLNAIIPKGVTRFRVQGAGEKYVHGGAALQEIVIPVIKFKNIRKDEFKSSKIEVKLTNISRKITNRITYLEFFQTEKIEDKKIPINLKLYFVDEEGNRISNENIIIADSRSSKPEERTFREKFTLKDQAYDKSEKYYLIMEDEDEMVEKIYAKVPFMIDLAIINDFGF</sequence>
<reference evidence="1 2" key="1">
    <citation type="submission" date="2016-11" db="EMBL/GenBank/DDBJ databases">
        <authorList>
            <person name="Jaros S."/>
            <person name="Januszkiewicz K."/>
            <person name="Wedrychowicz H."/>
        </authorList>
    </citation>
    <scope>NUCLEOTIDE SEQUENCE [LARGE SCALE GENOMIC DNA]</scope>
    <source>
        <strain evidence="1 2">DSM 13106</strain>
    </source>
</reference>
<protein>
    <submittedName>
        <fullName evidence="1">TIGR02687 family protein</fullName>
    </submittedName>
</protein>
<dbReference type="InterPro" id="IPR014060">
    <property type="entry name" value="PglZ"/>
</dbReference>
<evidence type="ECO:0000313" key="1">
    <source>
        <dbReference type="EMBL" id="SHH86077.1"/>
    </source>
</evidence>